<keyword evidence="4" id="KW-0133">Cell shape</keyword>
<accession>A0ABP7UU28</accession>
<feature type="compositionally biased region" description="Acidic residues" evidence="8">
    <location>
        <begin position="190"/>
        <end position="199"/>
    </location>
</feature>
<dbReference type="SUPFAM" id="SSF56601">
    <property type="entry name" value="beta-lactamase/transpeptidase-like"/>
    <property type="match status" value="1"/>
</dbReference>
<dbReference type="PANTHER" id="PTHR21581:SF33">
    <property type="entry name" value="D-ALANYL-D-ALANINE CARBOXYPEPTIDASE DACB"/>
    <property type="match status" value="1"/>
</dbReference>
<dbReference type="Proteomes" id="UP001499984">
    <property type="component" value="Unassembled WGS sequence"/>
</dbReference>
<feature type="compositionally biased region" description="Acidic residues" evidence="8">
    <location>
        <begin position="289"/>
        <end position="305"/>
    </location>
</feature>
<feature type="compositionally biased region" description="Acidic residues" evidence="8">
    <location>
        <begin position="155"/>
        <end position="166"/>
    </location>
</feature>
<evidence type="ECO:0000313" key="11">
    <source>
        <dbReference type="Proteomes" id="UP001499984"/>
    </source>
</evidence>
<dbReference type="InterPro" id="IPR018044">
    <property type="entry name" value="Peptidase_S11"/>
</dbReference>
<feature type="compositionally biased region" description="Acidic residues" evidence="8">
    <location>
        <begin position="103"/>
        <end position="126"/>
    </location>
</feature>
<evidence type="ECO:0000256" key="8">
    <source>
        <dbReference type="SAM" id="MobiDB-lite"/>
    </source>
</evidence>
<comment type="similarity">
    <text evidence="1 7">Belongs to the peptidase S11 family.</text>
</comment>
<evidence type="ECO:0000256" key="3">
    <source>
        <dbReference type="ARBA" id="ARBA00022801"/>
    </source>
</evidence>
<dbReference type="GO" id="GO:0004180">
    <property type="term" value="F:carboxypeptidase activity"/>
    <property type="evidence" value="ECO:0007669"/>
    <property type="project" value="UniProtKB-KW"/>
</dbReference>
<evidence type="ECO:0000256" key="2">
    <source>
        <dbReference type="ARBA" id="ARBA00022729"/>
    </source>
</evidence>
<feature type="region of interest" description="Disordered" evidence="8">
    <location>
        <begin position="352"/>
        <end position="382"/>
    </location>
</feature>
<feature type="compositionally biased region" description="Acidic residues" evidence="8">
    <location>
        <begin position="84"/>
        <end position="95"/>
    </location>
</feature>
<dbReference type="RefSeq" id="WP_345011786.1">
    <property type="nucleotide sequence ID" value="NZ_BAAAZY010000008.1"/>
</dbReference>
<evidence type="ECO:0000256" key="6">
    <source>
        <dbReference type="ARBA" id="ARBA00023316"/>
    </source>
</evidence>
<gene>
    <name evidence="10" type="ORF">GCM10022233_25110</name>
</gene>
<keyword evidence="6" id="KW-0961">Cell wall biogenesis/degradation</keyword>
<keyword evidence="10" id="KW-0645">Protease</keyword>
<reference evidence="11" key="1">
    <citation type="journal article" date="2019" name="Int. J. Syst. Evol. Microbiol.">
        <title>The Global Catalogue of Microorganisms (GCM) 10K type strain sequencing project: providing services to taxonomists for standard genome sequencing and annotation.</title>
        <authorList>
            <consortium name="The Broad Institute Genomics Platform"/>
            <consortium name="The Broad Institute Genome Sequencing Center for Infectious Disease"/>
            <person name="Wu L."/>
            <person name="Ma J."/>
        </authorList>
    </citation>
    <scope>NUCLEOTIDE SEQUENCE [LARGE SCALE GENOMIC DNA]</scope>
    <source>
        <strain evidence="11">JCM 16925</strain>
    </source>
</reference>
<dbReference type="PANTHER" id="PTHR21581">
    <property type="entry name" value="D-ALANYL-D-ALANINE CARBOXYPEPTIDASE"/>
    <property type="match status" value="1"/>
</dbReference>
<feature type="compositionally biased region" description="Low complexity" evidence="8">
    <location>
        <begin position="259"/>
        <end position="270"/>
    </location>
</feature>
<evidence type="ECO:0000256" key="5">
    <source>
        <dbReference type="ARBA" id="ARBA00022984"/>
    </source>
</evidence>
<feature type="compositionally biased region" description="Acidic residues" evidence="8">
    <location>
        <begin position="214"/>
        <end position="229"/>
    </location>
</feature>
<keyword evidence="10" id="KW-0121">Carboxypeptidase</keyword>
<evidence type="ECO:0000259" key="9">
    <source>
        <dbReference type="Pfam" id="PF00768"/>
    </source>
</evidence>
<evidence type="ECO:0000256" key="1">
    <source>
        <dbReference type="ARBA" id="ARBA00007164"/>
    </source>
</evidence>
<dbReference type="Gene3D" id="3.40.710.10">
    <property type="entry name" value="DD-peptidase/beta-lactamase superfamily"/>
    <property type="match status" value="1"/>
</dbReference>
<dbReference type="InterPro" id="IPR012338">
    <property type="entry name" value="Beta-lactam/transpept-like"/>
</dbReference>
<evidence type="ECO:0000256" key="4">
    <source>
        <dbReference type="ARBA" id="ARBA00022960"/>
    </source>
</evidence>
<dbReference type="InterPro" id="IPR001967">
    <property type="entry name" value="Peptidase_S11_N"/>
</dbReference>
<organism evidence="10 11">
    <name type="scientific">Streptomyces shaanxiensis</name>
    <dbReference type="NCBI Taxonomy" id="653357"/>
    <lineage>
        <taxon>Bacteria</taxon>
        <taxon>Bacillati</taxon>
        <taxon>Actinomycetota</taxon>
        <taxon>Actinomycetes</taxon>
        <taxon>Kitasatosporales</taxon>
        <taxon>Streptomycetaceae</taxon>
        <taxon>Streptomyces</taxon>
    </lineage>
</organism>
<evidence type="ECO:0000313" key="10">
    <source>
        <dbReference type="EMBL" id="GAA4053012.1"/>
    </source>
</evidence>
<protein>
    <submittedName>
        <fullName evidence="10">D-alanyl-D-alanine carboxypeptidase</fullName>
    </submittedName>
</protein>
<keyword evidence="3" id="KW-0378">Hydrolase</keyword>
<sequence length="797" mass="82481">MGDRTPDTDVLDQDDPSAERSGDDHGSGPDSAEQDNVRPSGEETAAPGSAEAAKSTEPVEEPGSEAEPETPTAVEGPETPTAVEETETPGETETPDEARKPDEPEDATDAPAEEPAEAEDIADTPEEPNAPKALEGSEGAEGLETPEGTQKPDQPEDAADAPAEEPAEPKDTADTSGQEPAEPKDAVAEPAEEADEGDAPADVPAQDAGSLPEEASDAEDDGTASDENTETPADATTADDDTAPDEGTDAAAGDDGDASDTASDTGADATIDVTGEGDDTAPAPNTDAPTEDEPEEASDAAEPEEAPGAKSPEEPAVPEGSESTRTLALRPPEASAAEVDRTMAISVADLPSAEPQDAQPQPAPTPIDLLAQLTNTPPPPATPLRTTLRRVKIWSPLVALLALVFLVVQLLRPLPDPTLALDRSASSFTIGGDAFTMPWPEEGQAAVMVVGSGTIGTFGEQKPVPTASVAKIMTAYVLLREHPLKKDEPGPDVTVDARTVEEGKSKDESRIEGLRAGRTYSLQDMLKMLMIPSGNNVARLLARWNTESEDETAFVRKMNAAAKSLGMTNTTYTDPSGLDKGTVSTAVDQLKLAEAVMRFESFRAVVAMPNADIPEVGRIYNNNDLLMSGLSVRGIKTGSNTAAGGTLSWAAYRTVDGEDRLILGSLMDQHAPPPDPSGTTSLKLVQDNSEKIIKAVREALTSATAVKKGQVVGYVDDGLGGRTPLVATKDLKVVGTPGQKLTLTLRDGGKDLTGGTKAGTVVGELAVGGGAGAQRVPVALRSELQEPSVGAKLTRLG</sequence>
<feature type="domain" description="Peptidase S11 D-alanyl-D-alanine carboxypeptidase A N-terminal" evidence="9">
    <location>
        <begin position="460"/>
        <end position="662"/>
    </location>
</feature>
<feature type="region of interest" description="Disordered" evidence="8">
    <location>
        <begin position="1"/>
        <end position="339"/>
    </location>
</feature>
<keyword evidence="5" id="KW-0573">Peptidoglycan synthesis</keyword>
<keyword evidence="2" id="KW-0732">Signal</keyword>
<feature type="compositionally biased region" description="Acidic residues" evidence="8">
    <location>
        <begin position="237"/>
        <end position="258"/>
    </location>
</feature>
<comment type="caution">
    <text evidence="10">The sequence shown here is derived from an EMBL/GenBank/DDBJ whole genome shotgun (WGS) entry which is preliminary data.</text>
</comment>
<feature type="compositionally biased region" description="Basic and acidic residues" evidence="8">
    <location>
        <begin position="17"/>
        <end position="27"/>
    </location>
</feature>
<evidence type="ECO:0000256" key="7">
    <source>
        <dbReference type="RuleBase" id="RU004016"/>
    </source>
</evidence>
<dbReference type="EMBL" id="BAAAZY010000008">
    <property type="protein sequence ID" value="GAA4053012.1"/>
    <property type="molecule type" value="Genomic_DNA"/>
</dbReference>
<feature type="compositionally biased region" description="Acidic residues" evidence="8">
    <location>
        <begin position="58"/>
        <end position="68"/>
    </location>
</feature>
<feature type="compositionally biased region" description="Low complexity" evidence="8">
    <location>
        <begin position="74"/>
        <end position="83"/>
    </location>
</feature>
<name>A0ABP7UU28_9ACTN</name>
<dbReference type="Pfam" id="PF00768">
    <property type="entry name" value="Peptidase_S11"/>
    <property type="match status" value="1"/>
</dbReference>
<feature type="compositionally biased region" description="Low complexity" evidence="8">
    <location>
        <begin position="133"/>
        <end position="143"/>
    </location>
</feature>
<proteinExistence type="inferred from homology"/>
<dbReference type="PRINTS" id="PR00725">
    <property type="entry name" value="DADACBPTASE1"/>
</dbReference>
<keyword evidence="11" id="KW-1185">Reference proteome</keyword>